<dbReference type="EMBL" id="PGGS01000115">
    <property type="protein sequence ID" value="PNH08816.1"/>
    <property type="molecule type" value="Genomic_DNA"/>
</dbReference>
<dbReference type="SUPFAM" id="SSF53335">
    <property type="entry name" value="S-adenosyl-L-methionine-dependent methyltransferases"/>
    <property type="match status" value="1"/>
</dbReference>
<keyword evidence="2" id="KW-1185">Reference proteome</keyword>
<evidence type="ECO:0000313" key="1">
    <source>
        <dbReference type="EMBL" id="PNH08816.1"/>
    </source>
</evidence>
<organism evidence="1 2">
    <name type="scientific">Tetrabaena socialis</name>
    <dbReference type="NCBI Taxonomy" id="47790"/>
    <lineage>
        <taxon>Eukaryota</taxon>
        <taxon>Viridiplantae</taxon>
        <taxon>Chlorophyta</taxon>
        <taxon>core chlorophytes</taxon>
        <taxon>Chlorophyceae</taxon>
        <taxon>CS clade</taxon>
        <taxon>Chlamydomonadales</taxon>
        <taxon>Tetrabaenaceae</taxon>
        <taxon>Tetrabaena</taxon>
    </lineage>
</organism>
<feature type="non-terminal residue" evidence="1">
    <location>
        <position position="1"/>
    </location>
</feature>
<dbReference type="Pfam" id="PF13489">
    <property type="entry name" value="Methyltransf_23"/>
    <property type="match status" value="1"/>
</dbReference>
<dbReference type="InterPro" id="IPR029063">
    <property type="entry name" value="SAM-dependent_MTases_sf"/>
</dbReference>
<name>A0A2J8A8F2_9CHLO</name>
<comment type="caution">
    <text evidence="1">The sequence shown here is derived from an EMBL/GenBank/DDBJ whole genome shotgun (WGS) entry which is preliminary data.</text>
</comment>
<proteinExistence type="predicted"/>
<dbReference type="Gene3D" id="3.40.50.150">
    <property type="entry name" value="Vaccinia Virus protein VP39"/>
    <property type="match status" value="1"/>
</dbReference>
<accession>A0A2J8A8F2</accession>
<sequence length="261" mass="29839">SPKRARPGLRRPGYHFGLPNQCAKRPGTHRFANTLEQHYAHYLSLLRPTAQNLTGLEIGALTPALLPSYARTVYVHFGPAAALSLIYPNISIKAPDIIDHLETLDSIPSGTFDYVLSSHVIQRVPNMLLALQNALRVLRRDGFLLLTIPFLCGTFDKDRYVTSAAHFQEEYEAPHTVFGHRFEHHREWALSHVRGVANRTAADAEIDHWARFFFDLDYPIHFHTFEPRQLLKALQALERPVSTLVHFSHDEQEIRVVLQKE</sequence>
<evidence type="ECO:0000313" key="2">
    <source>
        <dbReference type="Proteomes" id="UP000236333"/>
    </source>
</evidence>
<protein>
    <submittedName>
        <fullName evidence="1">Uncharacterized protein</fullName>
    </submittedName>
</protein>
<reference evidence="1 2" key="1">
    <citation type="journal article" date="2017" name="Mol. Biol. Evol.">
        <title>The 4-celled Tetrabaena socialis nuclear genome reveals the essential components for genetic control of cell number at the origin of multicellularity in the volvocine lineage.</title>
        <authorList>
            <person name="Featherston J."/>
            <person name="Arakaki Y."/>
            <person name="Hanschen E.R."/>
            <person name="Ferris P.J."/>
            <person name="Michod R.E."/>
            <person name="Olson B.J.S.C."/>
            <person name="Nozaki H."/>
            <person name="Durand P.M."/>
        </authorList>
    </citation>
    <scope>NUCLEOTIDE SEQUENCE [LARGE SCALE GENOMIC DNA]</scope>
    <source>
        <strain evidence="1 2">NIES-571</strain>
    </source>
</reference>
<dbReference type="AlphaFoldDB" id="A0A2J8A8F2"/>
<dbReference type="Proteomes" id="UP000236333">
    <property type="component" value="Unassembled WGS sequence"/>
</dbReference>
<gene>
    <name evidence="1" type="ORF">TSOC_004622</name>
</gene>